<dbReference type="FunFam" id="3.30.930.10:FF:000011">
    <property type="entry name" value="Alanine--tRNA ligase, cytoplasmic"/>
    <property type="match status" value="1"/>
</dbReference>
<evidence type="ECO:0000259" key="12">
    <source>
        <dbReference type="PROSITE" id="PS50860"/>
    </source>
</evidence>
<dbReference type="FunFam" id="3.30.54.20:FF:000001">
    <property type="entry name" value="Alanine--tRNA ligase"/>
    <property type="match status" value="1"/>
</dbReference>
<comment type="caution">
    <text evidence="13">The sequence shown here is derived from an EMBL/GenBank/DDBJ whole genome shotgun (WGS) entry which is preliminary data.</text>
</comment>
<dbReference type="InterPro" id="IPR009000">
    <property type="entry name" value="Transl_B-barrel_sf"/>
</dbReference>
<dbReference type="SUPFAM" id="SSF50447">
    <property type="entry name" value="Translation proteins"/>
    <property type="match status" value="1"/>
</dbReference>
<dbReference type="GO" id="GO:0002161">
    <property type="term" value="F:aminoacyl-tRNA deacylase activity"/>
    <property type="evidence" value="ECO:0007669"/>
    <property type="project" value="TreeGrafter"/>
</dbReference>
<dbReference type="SUPFAM" id="SSF55186">
    <property type="entry name" value="ThrRS/AlaRS common domain"/>
    <property type="match status" value="1"/>
</dbReference>
<dbReference type="SUPFAM" id="SSF101353">
    <property type="entry name" value="Putative anticodon-binding domain of alanyl-tRNA synthetase (AlaRS)"/>
    <property type="match status" value="1"/>
</dbReference>
<dbReference type="HAMAP" id="MF_00036_B">
    <property type="entry name" value="Ala_tRNA_synth_B"/>
    <property type="match status" value="1"/>
</dbReference>
<proteinExistence type="inferred from homology"/>
<keyword evidence="7 11" id="KW-0067">ATP-binding</keyword>
<dbReference type="InterPro" id="IPR002318">
    <property type="entry name" value="Ala-tRNA-lgiase_IIc"/>
</dbReference>
<feature type="binding site" evidence="11">
    <location>
        <position position="569"/>
    </location>
    <ligand>
        <name>Zn(2+)</name>
        <dbReference type="ChEBI" id="CHEBI:29105"/>
    </ligand>
</feature>
<keyword evidence="14" id="KW-1185">Reference proteome</keyword>
<dbReference type="GO" id="GO:0004813">
    <property type="term" value="F:alanine-tRNA ligase activity"/>
    <property type="evidence" value="ECO:0007669"/>
    <property type="project" value="UniProtKB-UniRule"/>
</dbReference>
<organism evidence="13 14">
    <name type="scientific">Membranihabitans marinus</name>
    <dbReference type="NCBI Taxonomy" id="1227546"/>
    <lineage>
        <taxon>Bacteria</taxon>
        <taxon>Pseudomonadati</taxon>
        <taxon>Bacteroidota</taxon>
        <taxon>Saprospiria</taxon>
        <taxon>Saprospirales</taxon>
        <taxon>Saprospiraceae</taxon>
        <taxon>Membranihabitans</taxon>
    </lineage>
</organism>
<dbReference type="InterPro" id="IPR012947">
    <property type="entry name" value="tRNA_SAD"/>
</dbReference>
<dbReference type="Gene3D" id="3.30.54.20">
    <property type="match status" value="1"/>
</dbReference>
<name>A0A953HTC4_9BACT</name>
<feature type="domain" description="Alanyl-transfer RNA synthetases family profile" evidence="12">
    <location>
        <begin position="1"/>
        <end position="712"/>
    </location>
</feature>
<dbReference type="InterPro" id="IPR018165">
    <property type="entry name" value="Ala-tRNA-synth_IIc_core"/>
</dbReference>
<comment type="catalytic activity">
    <reaction evidence="11">
        <text>tRNA(Ala) + L-alanine + ATP = L-alanyl-tRNA(Ala) + AMP + diphosphate</text>
        <dbReference type="Rhea" id="RHEA:12540"/>
        <dbReference type="Rhea" id="RHEA-COMP:9657"/>
        <dbReference type="Rhea" id="RHEA-COMP:9923"/>
        <dbReference type="ChEBI" id="CHEBI:30616"/>
        <dbReference type="ChEBI" id="CHEBI:33019"/>
        <dbReference type="ChEBI" id="CHEBI:57972"/>
        <dbReference type="ChEBI" id="CHEBI:78442"/>
        <dbReference type="ChEBI" id="CHEBI:78497"/>
        <dbReference type="ChEBI" id="CHEBI:456215"/>
        <dbReference type="EC" id="6.1.1.7"/>
    </reaction>
</comment>
<dbReference type="PANTHER" id="PTHR11777">
    <property type="entry name" value="ALANYL-TRNA SYNTHETASE"/>
    <property type="match status" value="1"/>
</dbReference>
<dbReference type="EC" id="6.1.1.7" evidence="11"/>
<evidence type="ECO:0000256" key="5">
    <source>
        <dbReference type="ARBA" id="ARBA00022741"/>
    </source>
</evidence>
<comment type="domain">
    <text evidence="11">Consists of three domains; the N-terminal catalytic domain, the editing domain and the C-terminal C-Ala domain. The editing domain removes incorrectly charged amino acids, while the C-Ala domain, along with tRNA(Ala), serves as a bridge to cooperatively bring together the editing and aminoacylation centers thus stimulating deacylation of misacylated tRNAs.</text>
</comment>
<feature type="binding site" evidence="11">
    <location>
        <position position="669"/>
    </location>
    <ligand>
        <name>Zn(2+)</name>
        <dbReference type="ChEBI" id="CHEBI:29105"/>
    </ligand>
</feature>
<dbReference type="GO" id="GO:0006419">
    <property type="term" value="P:alanyl-tRNA aminoacylation"/>
    <property type="evidence" value="ECO:0007669"/>
    <property type="project" value="UniProtKB-UniRule"/>
</dbReference>
<dbReference type="Proteomes" id="UP000753961">
    <property type="component" value="Unassembled WGS sequence"/>
</dbReference>
<keyword evidence="9 11" id="KW-0648">Protein biosynthesis</keyword>
<dbReference type="GO" id="GO:0008270">
    <property type="term" value="F:zinc ion binding"/>
    <property type="evidence" value="ECO:0007669"/>
    <property type="project" value="UniProtKB-UniRule"/>
</dbReference>
<dbReference type="InterPro" id="IPR003156">
    <property type="entry name" value="DHHA1_dom"/>
</dbReference>
<dbReference type="Pfam" id="PF01411">
    <property type="entry name" value="tRNA-synt_2c"/>
    <property type="match status" value="1"/>
</dbReference>
<protein>
    <recommendedName>
        <fullName evidence="11">Alanine--tRNA ligase</fullName>
        <ecNumber evidence="11">6.1.1.7</ecNumber>
    </recommendedName>
    <alternativeName>
        <fullName evidence="11">Alanyl-tRNA synthetase</fullName>
        <shortName evidence="11">AlaRS</shortName>
    </alternativeName>
</protein>
<dbReference type="SUPFAM" id="SSF55681">
    <property type="entry name" value="Class II aaRS and biotin synthetases"/>
    <property type="match status" value="1"/>
</dbReference>
<dbReference type="NCBIfam" id="TIGR00344">
    <property type="entry name" value="alaS"/>
    <property type="match status" value="1"/>
</dbReference>
<evidence type="ECO:0000256" key="1">
    <source>
        <dbReference type="ARBA" id="ARBA00008226"/>
    </source>
</evidence>
<dbReference type="Gene3D" id="3.10.310.40">
    <property type="match status" value="1"/>
</dbReference>
<feature type="binding site" evidence="11">
    <location>
        <position position="565"/>
    </location>
    <ligand>
        <name>Zn(2+)</name>
        <dbReference type="ChEBI" id="CHEBI:29105"/>
    </ligand>
</feature>
<evidence type="ECO:0000256" key="3">
    <source>
        <dbReference type="ARBA" id="ARBA00022598"/>
    </source>
</evidence>
<dbReference type="PRINTS" id="PR00980">
    <property type="entry name" value="TRNASYNTHALA"/>
</dbReference>
<dbReference type="FunFam" id="3.30.980.10:FF:000004">
    <property type="entry name" value="Alanine--tRNA ligase, cytoplasmic"/>
    <property type="match status" value="1"/>
</dbReference>
<dbReference type="Gene3D" id="3.30.930.10">
    <property type="entry name" value="Bira Bifunctional Protein, Domain 2"/>
    <property type="match status" value="1"/>
</dbReference>
<dbReference type="SMART" id="SM00863">
    <property type="entry name" value="tRNA_SAD"/>
    <property type="match status" value="1"/>
</dbReference>
<reference evidence="13" key="1">
    <citation type="submission" date="2021-06" db="EMBL/GenBank/DDBJ databases">
        <title>44 bacteria genomes isolated from Dapeng, Shenzhen.</title>
        <authorList>
            <person name="Zheng W."/>
            <person name="Yu S."/>
            <person name="Huang Y."/>
        </authorList>
    </citation>
    <scope>NUCLEOTIDE SEQUENCE</scope>
    <source>
        <strain evidence="13">DP5N28-2</strain>
    </source>
</reference>
<gene>
    <name evidence="11 13" type="primary">alaS</name>
    <name evidence="13" type="ORF">KUV50_06955</name>
</gene>
<dbReference type="EMBL" id="JAHVHU010000006">
    <property type="protein sequence ID" value="MBY5957861.1"/>
    <property type="molecule type" value="Genomic_DNA"/>
</dbReference>
<keyword evidence="6 11" id="KW-0862">Zinc</keyword>
<evidence type="ECO:0000256" key="2">
    <source>
        <dbReference type="ARBA" id="ARBA00022555"/>
    </source>
</evidence>
<keyword evidence="4 11" id="KW-0479">Metal-binding</keyword>
<keyword evidence="2 11" id="KW-0820">tRNA-binding</keyword>
<comment type="cofactor">
    <cofactor evidence="11">
        <name>Zn(2+)</name>
        <dbReference type="ChEBI" id="CHEBI:29105"/>
    </cofactor>
    <text evidence="11">Binds 1 zinc ion per subunit.</text>
</comment>
<dbReference type="Pfam" id="PF07973">
    <property type="entry name" value="tRNA_SAD"/>
    <property type="match status" value="1"/>
</dbReference>
<keyword evidence="8 11" id="KW-0694">RNA-binding</keyword>
<evidence type="ECO:0000256" key="8">
    <source>
        <dbReference type="ARBA" id="ARBA00022884"/>
    </source>
</evidence>
<feature type="binding site" evidence="11">
    <location>
        <position position="673"/>
    </location>
    <ligand>
        <name>Zn(2+)</name>
        <dbReference type="ChEBI" id="CHEBI:29105"/>
    </ligand>
</feature>
<sequence length="883" mass="100472">MNSGEIRQRFFSYFEDKGHKIVPSAPIVNKNDPTLLFTNAGMNQFKDYFLGTKKIENTRVADTQKCLRVSGKHNDLEEVGVDGYHHTMFEMLGNWSFGDYFKEEIIDWSFDLLTEVYGLPQERLYATVFEGDQGDGLTKDQEAEDLWKKYLPEDRILEGSKKDNFWEMGDTGPCGPCSEIHIDLRSDADIDKLPGRELINKDHPLVVELWNLVFIQFNRLSDGSLQSLDKNHVDTGMGFERLCMAIQGKTSNYETDVFTGLLDKIGSITRHQYHNSYEADAKVDMTFRVVADHLRAVAFTIMDGQIPGNSGAGYVIRRILRRAVRYYYTFLDWKEPLLHQLVGTLATQFEAVFPEMKAQETFITKVIYEEEKSFLRTLAEGIQRFHLLEAKNNMIQGEDAFLLYDTYGFPIDLTQLMAREMKLDVDIAGFKEELEKQKKRSRQDAAQKVGDWTIVRETDRDPVFLGYDQTEVQEAHILRYRTIEKKKSTIHQIVLDQTPFYAEGGGQIGDTGLIQMQDGERLLVLDTVRENDLIVHLTDRLPNDPAQNLTGHVDHDRRHRIALNHSATHLLHAALRQVLGKHVQQKGSLVAETHLRFDFSHYEKISEEQLSEVERIVNEKISQNIPLQEDRSMALDEARKAGAMMLFGEKYGETVRMITFDPDYSRELCGGIHVNRTSEIRLFKITSESSVAAGIRRVEARTGTAAVQFLEDQVNELNAIRRLFRSTGNIKGQIEKLLSENASLTADLMAFQQEQNQNLRQKLTDKAIRQDDYALVAEEVEDLDGDQLKNLVYELGDKLAPAVIVIGNRQKEKAQLMVYIDKTLTDIFDFHAGKLIRDAAPLISGGGGGQPFFATAGGKNPDGLHDAVERIVRAIETATNTKK</sequence>
<dbReference type="Pfam" id="PF02272">
    <property type="entry name" value="DHHA1"/>
    <property type="match status" value="1"/>
</dbReference>
<dbReference type="InterPro" id="IPR018163">
    <property type="entry name" value="Thr/Ala-tRNA-synth_IIc_edit"/>
</dbReference>
<evidence type="ECO:0000256" key="7">
    <source>
        <dbReference type="ARBA" id="ARBA00022840"/>
    </source>
</evidence>
<dbReference type="GO" id="GO:0000049">
    <property type="term" value="F:tRNA binding"/>
    <property type="evidence" value="ECO:0007669"/>
    <property type="project" value="UniProtKB-KW"/>
</dbReference>
<dbReference type="InterPro" id="IPR023033">
    <property type="entry name" value="Ala_tRNA_ligase_euk/bac"/>
</dbReference>
<dbReference type="RefSeq" id="WP_222579382.1">
    <property type="nucleotide sequence ID" value="NZ_JAHVHU010000006.1"/>
</dbReference>
<evidence type="ECO:0000313" key="13">
    <source>
        <dbReference type="EMBL" id="MBY5957861.1"/>
    </source>
</evidence>
<accession>A0A953HTC4</accession>
<keyword evidence="3 11" id="KW-0436">Ligase</keyword>
<dbReference type="AlphaFoldDB" id="A0A953HTC4"/>
<comment type="function">
    <text evidence="11">Catalyzes the attachment of alanine to tRNA(Ala) in a two-step reaction: alanine is first activated by ATP to form Ala-AMP and then transferred to the acceptor end of tRNA(Ala). Also edits incorrectly charged Ser-tRNA(Ala) and Gly-tRNA(Ala) via its editing domain.</text>
</comment>
<keyword evidence="5 11" id="KW-0547">Nucleotide-binding</keyword>
<evidence type="ECO:0000256" key="10">
    <source>
        <dbReference type="ARBA" id="ARBA00023146"/>
    </source>
</evidence>
<dbReference type="FunFam" id="3.10.310.40:FF:000001">
    <property type="entry name" value="Alanine--tRNA ligase"/>
    <property type="match status" value="1"/>
</dbReference>
<dbReference type="InterPro" id="IPR018162">
    <property type="entry name" value="Ala-tRNA-ligase_IIc_anticod-bd"/>
</dbReference>
<evidence type="ECO:0000313" key="14">
    <source>
        <dbReference type="Proteomes" id="UP000753961"/>
    </source>
</evidence>
<dbReference type="InterPro" id="IPR045864">
    <property type="entry name" value="aa-tRNA-synth_II/BPL/LPL"/>
</dbReference>
<evidence type="ECO:0000256" key="9">
    <source>
        <dbReference type="ARBA" id="ARBA00022917"/>
    </source>
</evidence>
<evidence type="ECO:0000256" key="4">
    <source>
        <dbReference type="ARBA" id="ARBA00022723"/>
    </source>
</evidence>
<evidence type="ECO:0000256" key="6">
    <source>
        <dbReference type="ARBA" id="ARBA00022833"/>
    </source>
</evidence>
<dbReference type="GO" id="GO:0005737">
    <property type="term" value="C:cytoplasm"/>
    <property type="evidence" value="ECO:0007669"/>
    <property type="project" value="UniProtKB-SubCell"/>
</dbReference>
<dbReference type="CDD" id="cd00673">
    <property type="entry name" value="AlaRS_core"/>
    <property type="match status" value="1"/>
</dbReference>
<dbReference type="InterPro" id="IPR050058">
    <property type="entry name" value="Ala-tRNA_ligase"/>
</dbReference>
<keyword evidence="10 11" id="KW-0030">Aminoacyl-tRNA synthetase</keyword>
<keyword evidence="11" id="KW-0963">Cytoplasm</keyword>
<comment type="subcellular location">
    <subcellularLocation>
        <location evidence="11">Cytoplasm</location>
    </subcellularLocation>
</comment>
<dbReference type="PANTHER" id="PTHR11777:SF9">
    <property type="entry name" value="ALANINE--TRNA LIGASE, CYTOPLASMIC"/>
    <property type="match status" value="1"/>
</dbReference>
<dbReference type="InterPro" id="IPR018164">
    <property type="entry name" value="Ala-tRNA-synth_IIc_N"/>
</dbReference>
<dbReference type="Gene3D" id="3.30.980.10">
    <property type="entry name" value="Threonyl-trna Synthetase, Chain A, domain 2"/>
    <property type="match status" value="1"/>
</dbReference>
<dbReference type="Gene3D" id="2.40.30.130">
    <property type="match status" value="1"/>
</dbReference>
<comment type="similarity">
    <text evidence="1 11">Belongs to the class-II aminoacyl-tRNA synthetase family.</text>
</comment>
<dbReference type="GO" id="GO:0005524">
    <property type="term" value="F:ATP binding"/>
    <property type="evidence" value="ECO:0007669"/>
    <property type="project" value="UniProtKB-UniRule"/>
</dbReference>
<evidence type="ECO:0000256" key="11">
    <source>
        <dbReference type="HAMAP-Rule" id="MF_00036"/>
    </source>
</evidence>
<dbReference type="PROSITE" id="PS50860">
    <property type="entry name" value="AA_TRNA_LIGASE_II_ALA"/>
    <property type="match status" value="1"/>
</dbReference>